<evidence type="ECO:0000256" key="10">
    <source>
        <dbReference type="ARBA" id="ARBA00023136"/>
    </source>
</evidence>
<keyword evidence="8 11" id="KW-0406">Ion transport</keyword>
<dbReference type="EMBL" id="UAWN01000003">
    <property type="protein sequence ID" value="SQC07813.1"/>
    <property type="molecule type" value="Genomic_DNA"/>
</dbReference>
<sequence length="313" mass="34369">MTHDMGVVARLAHHVTVMENGRLVEHCDVNTLFSAPRHPLSQRLLAAHLALYRSGENTMNLLSATGVSHDYPHHGRVLHAIHLAIAPGETVALLGRSGCGKSTLARMLVGLETPQHGDIAWRGAPLTALKGEAIGAFRRDIQLVFQDAFSAVNPRKTVREIVSEPLRHLLCLSREARARRVEEMLLAVDLAPSLLDKRPAQVSGGQLQRVCLARALAVRPQLLILDEAVSNLDLLLQAEIIALLKRLQAQFDTACLFITHDLRLVERFCQRVLVMEHGRIVETATVSLPLRLRSPAGQALQQAVLPPFSCHSA</sequence>
<keyword evidence="13" id="KW-0378">Hydrolase</keyword>
<dbReference type="GO" id="GO:0016887">
    <property type="term" value="F:ATP hydrolysis activity"/>
    <property type="evidence" value="ECO:0007669"/>
    <property type="project" value="InterPro"/>
</dbReference>
<dbReference type="NCBIfam" id="TIGR02769">
    <property type="entry name" value="nickel_nikE"/>
    <property type="match status" value="1"/>
</dbReference>
<evidence type="ECO:0000256" key="6">
    <source>
        <dbReference type="ARBA" id="ARBA00022840"/>
    </source>
</evidence>
<reference evidence="13 14" key="1">
    <citation type="submission" date="2018-06" db="EMBL/GenBank/DDBJ databases">
        <authorList>
            <consortium name="Pathogen Informatics"/>
            <person name="Doyle S."/>
        </authorList>
    </citation>
    <scope>NUCLEOTIDE SEQUENCE [LARGE SCALE GENOMIC DNA]</scope>
    <source>
        <strain evidence="13 14">NCTC9128</strain>
    </source>
</reference>
<keyword evidence="10 11" id="KW-0472">Membrane</keyword>
<dbReference type="SUPFAM" id="SSF52540">
    <property type="entry name" value="P-loop containing nucleoside triphosphate hydrolases"/>
    <property type="match status" value="2"/>
</dbReference>
<dbReference type="InterPro" id="IPR003593">
    <property type="entry name" value="AAA+_ATPase"/>
</dbReference>
<evidence type="ECO:0000259" key="12">
    <source>
        <dbReference type="PROSITE" id="PS50893"/>
    </source>
</evidence>
<evidence type="ECO:0000256" key="5">
    <source>
        <dbReference type="ARBA" id="ARBA00022741"/>
    </source>
</evidence>
<keyword evidence="7 11" id="KW-1278">Translocase</keyword>
<dbReference type="SMART" id="SM00382">
    <property type="entry name" value="AAA"/>
    <property type="match status" value="1"/>
</dbReference>
<evidence type="ECO:0000256" key="3">
    <source>
        <dbReference type="ARBA" id="ARBA00022519"/>
    </source>
</evidence>
<dbReference type="InterPro" id="IPR017871">
    <property type="entry name" value="ABC_transporter-like_CS"/>
</dbReference>
<comment type="catalytic activity">
    <reaction evidence="11">
        <text>Ni(2+)(out) + ATP + H2O = Ni(2+)(in) + ADP + phosphate + H(+)</text>
        <dbReference type="Rhea" id="RHEA:15557"/>
        <dbReference type="ChEBI" id="CHEBI:15377"/>
        <dbReference type="ChEBI" id="CHEBI:15378"/>
        <dbReference type="ChEBI" id="CHEBI:30616"/>
        <dbReference type="ChEBI" id="CHEBI:43474"/>
        <dbReference type="ChEBI" id="CHEBI:49786"/>
        <dbReference type="ChEBI" id="CHEBI:456216"/>
        <dbReference type="EC" id="7.2.2.11"/>
    </reaction>
</comment>
<evidence type="ECO:0000256" key="4">
    <source>
        <dbReference type="ARBA" id="ARBA00022596"/>
    </source>
</evidence>
<evidence type="ECO:0000256" key="7">
    <source>
        <dbReference type="ARBA" id="ARBA00022967"/>
    </source>
</evidence>
<evidence type="ECO:0000256" key="8">
    <source>
        <dbReference type="ARBA" id="ARBA00023065"/>
    </source>
</evidence>
<dbReference type="Gene3D" id="3.40.50.300">
    <property type="entry name" value="P-loop containing nucleotide triphosphate hydrolases"/>
    <property type="match status" value="2"/>
</dbReference>
<dbReference type="InterPro" id="IPR014137">
    <property type="entry name" value="Nickel_NikE"/>
</dbReference>
<dbReference type="GO" id="GO:0015413">
    <property type="term" value="F:ABC-type nickel transporter activity"/>
    <property type="evidence" value="ECO:0007669"/>
    <property type="project" value="UniProtKB-UniRule"/>
</dbReference>
<keyword evidence="3 11" id="KW-0997">Cell inner membrane</keyword>
<dbReference type="GO" id="GO:0005524">
    <property type="term" value="F:ATP binding"/>
    <property type="evidence" value="ECO:0007669"/>
    <property type="project" value="UniProtKB-UniRule"/>
</dbReference>
<accession>A0A2X3C3V6</accession>
<dbReference type="EC" id="7.2.2.11" evidence="11"/>
<dbReference type="InterPro" id="IPR003439">
    <property type="entry name" value="ABC_transporter-like_ATP-bd"/>
</dbReference>
<gene>
    <name evidence="13" type="primary">gsiA_4</name>
    <name evidence="13" type="ORF">NCTC9128_00702</name>
</gene>
<keyword evidence="5 11" id="KW-0547">Nucleotide-binding</keyword>
<proteinExistence type="inferred from homology"/>
<dbReference type="CDD" id="cd03257">
    <property type="entry name" value="ABC_NikE_OppD_transporters"/>
    <property type="match status" value="1"/>
</dbReference>
<dbReference type="PANTHER" id="PTHR43776">
    <property type="entry name" value="TRANSPORT ATP-BINDING PROTEIN"/>
    <property type="match status" value="1"/>
</dbReference>
<dbReference type="InterPro" id="IPR027417">
    <property type="entry name" value="P-loop_NTPase"/>
</dbReference>
<comment type="subcellular location">
    <subcellularLocation>
        <location evidence="11">Cell inner membrane</location>
        <topology evidence="11">Peripheral membrane protein</topology>
    </subcellularLocation>
</comment>
<evidence type="ECO:0000256" key="1">
    <source>
        <dbReference type="ARBA" id="ARBA00022448"/>
    </source>
</evidence>
<comment type="subunit">
    <text evidence="11">The complex is composed of two ATP-binding proteins (NikD and NikE), two transmembrane proteins (NikB and NikC) and a solute-binding protein (NikA).</text>
</comment>
<dbReference type="GO" id="GO:0005886">
    <property type="term" value="C:plasma membrane"/>
    <property type="evidence" value="ECO:0007669"/>
    <property type="project" value="UniProtKB-SubCell"/>
</dbReference>
<keyword evidence="2 11" id="KW-1003">Cell membrane</keyword>
<keyword evidence="9 11" id="KW-0921">Nickel transport</keyword>
<feature type="domain" description="ABC transporter" evidence="12">
    <location>
        <begin position="62"/>
        <end position="302"/>
    </location>
</feature>
<dbReference type="PANTHER" id="PTHR43776:SF7">
    <property type="entry name" value="D,D-DIPEPTIDE TRANSPORT ATP-BINDING PROTEIN DDPF-RELATED"/>
    <property type="match status" value="1"/>
</dbReference>
<dbReference type="NCBIfam" id="NF007739">
    <property type="entry name" value="PRK10419.1"/>
    <property type="match status" value="2"/>
</dbReference>
<dbReference type="AlphaFoldDB" id="A0A2X3C3V6"/>
<dbReference type="Proteomes" id="UP000251088">
    <property type="component" value="Unassembled WGS sequence"/>
</dbReference>
<dbReference type="Pfam" id="PF00005">
    <property type="entry name" value="ABC_tran"/>
    <property type="match status" value="1"/>
</dbReference>
<dbReference type="PROSITE" id="PS00211">
    <property type="entry name" value="ABC_TRANSPORTER_1"/>
    <property type="match status" value="1"/>
</dbReference>
<comment type="similarity">
    <text evidence="11">Belongs to the ABC transporter superfamily. Nickel importer (TC 3.A.1.5.3) family.</text>
</comment>
<evidence type="ECO:0000256" key="9">
    <source>
        <dbReference type="ARBA" id="ARBA00023112"/>
    </source>
</evidence>
<dbReference type="InterPro" id="IPR050319">
    <property type="entry name" value="ABC_transp_ATP-bind"/>
</dbReference>
<keyword evidence="6 11" id="KW-0067">ATP-binding</keyword>
<keyword evidence="1 11" id="KW-0813">Transport</keyword>
<name>A0A2X3C3V6_KLEPN</name>
<keyword evidence="4 11" id="KW-0533">Nickel</keyword>
<organism evidence="13 14">
    <name type="scientific">Klebsiella pneumoniae</name>
    <dbReference type="NCBI Taxonomy" id="573"/>
    <lineage>
        <taxon>Bacteria</taxon>
        <taxon>Pseudomonadati</taxon>
        <taxon>Pseudomonadota</taxon>
        <taxon>Gammaproteobacteria</taxon>
        <taxon>Enterobacterales</taxon>
        <taxon>Enterobacteriaceae</taxon>
        <taxon>Klebsiella/Raoultella group</taxon>
        <taxon>Klebsiella</taxon>
        <taxon>Klebsiella pneumoniae complex</taxon>
    </lineage>
</organism>
<evidence type="ECO:0000256" key="2">
    <source>
        <dbReference type="ARBA" id="ARBA00022475"/>
    </source>
</evidence>
<evidence type="ECO:0000313" key="14">
    <source>
        <dbReference type="Proteomes" id="UP000251088"/>
    </source>
</evidence>
<evidence type="ECO:0000256" key="11">
    <source>
        <dbReference type="RuleBase" id="RU369064"/>
    </source>
</evidence>
<evidence type="ECO:0000313" key="13">
    <source>
        <dbReference type="EMBL" id="SQC07813.1"/>
    </source>
</evidence>
<dbReference type="PROSITE" id="PS50893">
    <property type="entry name" value="ABC_TRANSPORTER_2"/>
    <property type="match status" value="1"/>
</dbReference>
<protein>
    <recommendedName>
        <fullName evidence="11">Nickel import ATP-binding protein NikE</fullName>
        <ecNumber evidence="11">7.2.2.11</ecNumber>
    </recommendedName>
</protein>
<comment type="function">
    <text evidence="11">Part of the ABC transporter complex NikABCDE involved in nickel import. Responsible for energy coupling to the transport system.</text>
</comment>
<dbReference type="GO" id="GO:0016151">
    <property type="term" value="F:nickel cation binding"/>
    <property type="evidence" value="ECO:0007669"/>
    <property type="project" value="UniProtKB-UniRule"/>
</dbReference>